<dbReference type="SUPFAM" id="SSF89260">
    <property type="entry name" value="Collagen-binding domain"/>
    <property type="match status" value="1"/>
</dbReference>
<comment type="caution">
    <text evidence="2">The sequence shown here is derived from an EMBL/GenBank/DDBJ whole genome shotgun (WGS) entry which is preliminary data.</text>
</comment>
<reference evidence="3" key="1">
    <citation type="submission" date="2015-07" db="EMBL/GenBank/DDBJ databases">
        <title>Near-Complete Genome Sequence of the Cellulolytic Bacterium Bacteroides (Pseudobacteroides) cellulosolvens ATCC 35603.</title>
        <authorList>
            <person name="Dassa B."/>
            <person name="Utturkar S.M."/>
            <person name="Klingeman D.M."/>
            <person name="Hurt R.A."/>
            <person name="Keller M."/>
            <person name="Xu J."/>
            <person name="Reddy Y.H.K."/>
            <person name="Borovok I."/>
            <person name="Grinberg I.R."/>
            <person name="Lamed R."/>
            <person name="Zhivin O."/>
            <person name="Bayer E.A."/>
            <person name="Brown S.D."/>
        </authorList>
    </citation>
    <scope>NUCLEOTIDE SEQUENCE [LARGE SCALE GENOMIC DNA]</scope>
    <source>
        <strain evidence="3">DSM 2933</strain>
    </source>
</reference>
<keyword evidence="3" id="KW-1185">Reference proteome</keyword>
<sequence length="718" mass="77989" precursor="true">MNRKPKLLLIYLLLFLFNQSFISSNSVFAYVDDHGNDTSTATLIQIGQEIEGMIDAAGDVDYFKFIPSLSGYYSIESTGSTNVVGGLFNDINNNIKSDNDSGYGSNFYMACYLESNKCYYVRASNYSYSGTGAYGIKLTQLPDDYRNEPNLGGVVPVDNETSGNLDYPCDIDCFKFTTINAGPYIIESTGLIDLYGSLTNVSGSSVPTYYANDISSIDKNFRIKVTLAANTIYNVYVRHNSVDKDATGIGAYTLKVITGVDDHGNNSALSTNLILNQEIPGNIETGGDIDYFKFVPGTSGYYAFESSGSTDVEGRLYDSLNSLIASDSSYGIGNNFDIVKYLESNKTYYLRVIHYLSSGIGVYGIKVTSLMDDYRNEFENASSVVIGSQTNGEINYVGDFDIFKFTTQVTGPYIIQSSGTTNLTGSITNTVGSSISAYIQNDINSTDKNFKIAVTLEANKTYYVQVRHNNGGDRDNPGTGRYSLSVSNGSDDHGNSIMSATYFEIGQDTQGNIETGGDIDYFKFVPNASGYYGFESTGSTNVDGWLYDYLNTVIASDSSYGIGNNFSIIKYLEANKTYYLRVAHSLSSGIGTYVIKVTSLADDYRNEFENASSVVIGSQANGEINYTGDIDVLRFTTQSSGTYVIQSSGTTDLIGTLTNAAGSSVSATIQNNISSTDKNFRITATLEANKTYCVLVRHNNGGDKDAPGTGVYSLTVMF</sequence>
<evidence type="ECO:0000313" key="2">
    <source>
        <dbReference type="EMBL" id="KNY26721.1"/>
    </source>
</evidence>
<feature type="chain" id="PRO_5038937877" description="Peptidase domain protein" evidence="1">
    <location>
        <begin position="30"/>
        <end position="718"/>
    </location>
</feature>
<evidence type="ECO:0000313" key="3">
    <source>
        <dbReference type="Proteomes" id="UP000036923"/>
    </source>
</evidence>
<dbReference type="Proteomes" id="UP000036923">
    <property type="component" value="Unassembled WGS sequence"/>
</dbReference>
<dbReference type="EMBL" id="LGTC01000001">
    <property type="protein sequence ID" value="KNY26721.1"/>
    <property type="molecule type" value="Genomic_DNA"/>
</dbReference>
<gene>
    <name evidence="2" type="ORF">Bccel_1986</name>
</gene>
<feature type="signal peptide" evidence="1">
    <location>
        <begin position="1"/>
        <end position="29"/>
    </location>
</feature>
<dbReference type="AlphaFoldDB" id="A0A0L6JLN7"/>
<organism evidence="2 3">
    <name type="scientific">Pseudobacteroides cellulosolvens ATCC 35603 = DSM 2933</name>
    <dbReference type="NCBI Taxonomy" id="398512"/>
    <lineage>
        <taxon>Bacteria</taxon>
        <taxon>Bacillati</taxon>
        <taxon>Bacillota</taxon>
        <taxon>Clostridia</taxon>
        <taxon>Eubacteriales</taxon>
        <taxon>Oscillospiraceae</taxon>
        <taxon>Pseudobacteroides</taxon>
    </lineage>
</organism>
<proteinExistence type="predicted"/>
<protein>
    <recommendedName>
        <fullName evidence="4">Peptidase domain protein</fullName>
    </recommendedName>
</protein>
<evidence type="ECO:0008006" key="4">
    <source>
        <dbReference type="Google" id="ProtNLM"/>
    </source>
</evidence>
<dbReference type="OrthoDB" id="3648721at2"/>
<name>A0A0L6JLN7_9FIRM</name>
<dbReference type="eggNOG" id="ENOG5033CQG">
    <property type="taxonomic scope" value="Bacteria"/>
</dbReference>
<keyword evidence="1" id="KW-0732">Signal</keyword>
<dbReference type="RefSeq" id="WP_036946808.1">
    <property type="nucleotide sequence ID" value="NZ_KN050764.1"/>
</dbReference>
<accession>A0A0L6JLN7</accession>
<evidence type="ECO:0000256" key="1">
    <source>
        <dbReference type="SAM" id="SignalP"/>
    </source>
</evidence>
<dbReference type="Gene3D" id="2.60.120.380">
    <property type="match status" value="6"/>
</dbReference>